<comment type="similarity">
    <text evidence="1">Belongs to the sulfatase family.</text>
</comment>
<dbReference type="Pfam" id="PF00884">
    <property type="entry name" value="Sulfatase"/>
    <property type="match status" value="1"/>
</dbReference>
<dbReference type="GO" id="GO:0004065">
    <property type="term" value="F:arylsulfatase activity"/>
    <property type="evidence" value="ECO:0007669"/>
    <property type="project" value="UniProtKB-EC"/>
</dbReference>
<reference evidence="5 6" key="1">
    <citation type="submission" date="2019-03" db="EMBL/GenBank/DDBJ databases">
        <title>Deep-cultivation of Planctomycetes and their phenomic and genomic characterization uncovers novel biology.</title>
        <authorList>
            <person name="Wiegand S."/>
            <person name="Jogler M."/>
            <person name="Boedeker C."/>
            <person name="Pinto D."/>
            <person name="Vollmers J."/>
            <person name="Rivas-Marin E."/>
            <person name="Kohn T."/>
            <person name="Peeters S.H."/>
            <person name="Heuer A."/>
            <person name="Rast P."/>
            <person name="Oberbeckmann S."/>
            <person name="Bunk B."/>
            <person name="Jeske O."/>
            <person name="Meyerdierks A."/>
            <person name="Storesund J.E."/>
            <person name="Kallscheuer N."/>
            <person name="Luecker S."/>
            <person name="Lage O.M."/>
            <person name="Pohl T."/>
            <person name="Merkel B.J."/>
            <person name="Hornburger P."/>
            <person name="Mueller R.-W."/>
            <person name="Bruemmer F."/>
            <person name="Labrenz M."/>
            <person name="Spormann A.M."/>
            <person name="Op den Camp H."/>
            <person name="Overmann J."/>
            <person name="Amann R."/>
            <person name="Jetten M.S.M."/>
            <person name="Mascher T."/>
            <person name="Medema M.H."/>
            <person name="Devos D.P."/>
            <person name="Kaster A.-K."/>
            <person name="Ovreas L."/>
            <person name="Rohde M."/>
            <person name="Galperin M.Y."/>
            <person name="Jogler C."/>
        </authorList>
    </citation>
    <scope>NUCLEOTIDE SEQUENCE [LARGE SCALE GENOMIC DNA]</scope>
    <source>
        <strain evidence="5 6">V202</strain>
    </source>
</reference>
<evidence type="ECO:0000256" key="3">
    <source>
        <dbReference type="SAM" id="SignalP"/>
    </source>
</evidence>
<dbReference type="AlphaFoldDB" id="A0A517X1W1"/>
<dbReference type="PANTHER" id="PTHR42693:SF53">
    <property type="entry name" value="ENDO-4-O-SULFATASE"/>
    <property type="match status" value="1"/>
</dbReference>
<evidence type="ECO:0000256" key="2">
    <source>
        <dbReference type="ARBA" id="ARBA00022801"/>
    </source>
</evidence>
<dbReference type="EC" id="3.1.6.1" evidence="5"/>
<keyword evidence="6" id="KW-1185">Reference proteome</keyword>
<dbReference type="OrthoDB" id="9783154at2"/>
<dbReference type="SUPFAM" id="SSF53649">
    <property type="entry name" value="Alkaline phosphatase-like"/>
    <property type="match status" value="1"/>
</dbReference>
<dbReference type="RefSeq" id="WP_145179261.1">
    <property type="nucleotide sequence ID" value="NZ_CP037422.1"/>
</dbReference>
<evidence type="ECO:0000259" key="4">
    <source>
        <dbReference type="Pfam" id="PF00884"/>
    </source>
</evidence>
<dbReference type="CDD" id="cd16143">
    <property type="entry name" value="ARS_like"/>
    <property type="match status" value="1"/>
</dbReference>
<feature type="domain" description="Sulfatase N-terminal" evidence="4">
    <location>
        <begin position="21"/>
        <end position="393"/>
    </location>
</feature>
<dbReference type="Gene3D" id="3.40.720.10">
    <property type="entry name" value="Alkaline Phosphatase, subunit A"/>
    <property type="match status" value="1"/>
</dbReference>
<keyword evidence="3" id="KW-0732">Signal</keyword>
<protein>
    <submittedName>
        <fullName evidence="5">Arylsulfatase</fullName>
        <ecNumber evidence="5">3.1.6.1</ecNumber>
    </submittedName>
</protein>
<feature type="chain" id="PRO_5022049847" evidence="3">
    <location>
        <begin position="18"/>
        <end position="517"/>
    </location>
</feature>
<dbReference type="PANTHER" id="PTHR42693">
    <property type="entry name" value="ARYLSULFATASE FAMILY MEMBER"/>
    <property type="match status" value="1"/>
</dbReference>
<gene>
    <name evidence="5" type="primary">atsA_49</name>
    <name evidence="5" type="ORF">V202x_49020</name>
</gene>
<evidence type="ECO:0000256" key="1">
    <source>
        <dbReference type="ARBA" id="ARBA00008779"/>
    </source>
</evidence>
<dbReference type="InterPro" id="IPR017850">
    <property type="entry name" value="Alkaline_phosphatase_core_sf"/>
</dbReference>
<dbReference type="Gene3D" id="3.30.1120.10">
    <property type="match status" value="1"/>
</dbReference>
<keyword evidence="2 5" id="KW-0378">Hydrolase</keyword>
<sequence precursor="true">MRIGILLCLLFTSSVHAATKPNIVFILADDLGYGDVACFNSESKVPTPYLDQLAADGMRFTDAHSPSTVCTPTRYSIMTGQMAFRLNYPGVFTGVGGPCLIAKDRLTLPGMLRDKGYETAIFGKWHIGMTFLDKDGKMIHARRPAQNTDRTIKINPGVEAVRRIDYSRTVPDAPIHRGFDHFFGTVCCPTTDWLYAFMDGDRIPVPPAKLLDKSSLPKHAWSFDCRQGLIAPDFDHEEVDMVFLKKSLEFLDKHSKEYPEKPFFLFHSLQAVHLPSFPGKDFHGKTLAGPHGDFIFEFDYIVGQLLQKLESLGLTENTLVIVTSDNGPEVGTVINMREKHQHNGARPWRGMKRDNWEGGHRVPMIVRWPGKVEAGSISDQTVCLTDMVATCAAIVDTKLPNDAAEDSFNILPILLGETKEDIRDFTLHQTMSLKLAIRNGDWKYLDHKGSGGNNYGRGKLKRFNLHDKAPDAPGQLYNMKSDPGETTNLYFKHPEIVKKLKNQLEQFKKSGRSAPVR</sequence>
<accession>A0A517X1W1</accession>
<dbReference type="InterPro" id="IPR050738">
    <property type="entry name" value="Sulfatase"/>
</dbReference>
<feature type="signal peptide" evidence="3">
    <location>
        <begin position="1"/>
        <end position="17"/>
    </location>
</feature>
<name>A0A517X1W1_9PLAN</name>
<dbReference type="Proteomes" id="UP000318384">
    <property type="component" value="Chromosome"/>
</dbReference>
<organism evidence="5 6">
    <name type="scientific">Gimesia aquarii</name>
    <dbReference type="NCBI Taxonomy" id="2527964"/>
    <lineage>
        <taxon>Bacteria</taxon>
        <taxon>Pseudomonadati</taxon>
        <taxon>Planctomycetota</taxon>
        <taxon>Planctomycetia</taxon>
        <taxon>Planctomycetales</taxon>
        <taxon>Planctomycetaceae</taxon>
        <taxon>Gimesia</taxon>
    </lineage>
</organism>
<evidence type="ECO:0000313" key="5">
    <source>
        <dbReference type="EMBL" id="QDU11479.1"/>
    </source>
</evidence>
<proteinExistence type="inferred from homology"/>
<dbReference type="InterPro" id="IPR000917">
    <property type="entry name" value="Sulfatase_N"/>
</dbReference>
<dbReference type="EMBL" id="CP037422">
    <property type="protein sequence ID" value="QDU11479.1"/>
    <property type="molecule type" value="Genomic_DNA"/>
</dbReference>
<evidence type="ECO:0000313" key="6">
    <source>
        <dbReference type="Proteomes" id="UP000318384"/>
    </source>
</evidence>